<dbReference type="STRING" id="872965.SE16_12540"/>
<dbReference type="AlphaFoldDB" id="A0A0M9UBX8"/>
<dbReference type="Proteomes" id="UP000050502">
    <property type="component" value="Unassembled WGS sequence"/>
</dbReference>
<reference evidence="3 5" key="2">
    <citation type="submission" date="2015-07" db="EMBL/GenBank/DDBJ databases">
        <title>Whole genome sequence of Ardenticatena maritima DSM 23922.</title>
        <authorList>
            <person name="Hemp J."/>
            <person name="Ward L.M."/>
            <person name="Pace L.A."/>
            <person name="Fischer W.W."/>
        </authorList>
    </citation>
    <scope>NUCLEOTIDE SEQUENCE [LARGE SCALE GENOMIC DNA]</scope>
    <source>
        <strain evidence="3 5">110S</strain>
    </source>
</reference>
<dbReference type="InterPro" id="IPR021441">
    <property type="entry name" value="DUF3090"/>
</dbReference>
<dbReference type="RefSeq" id="WP_054492264.1">
    <property type="nucleotide sequence ID" value="NZ_BBZA01000048.1"/>
</dbReference>
<dbReference type="NCBIfam" id="TIGR03847">
    <property type="entry name" value="conserved hypothetical protein"/>
    <property type="match status" value="1"/>
</dbReference>
<evidence type="ECO:0000313" key="3">
    <source>
        <dbReference type="EMBL" id="KPL87308.1"/>
    </source>
</evidence>
<organism evidence="2 4">
    <name type="scientific">Ardenticatena maritima</name>
    <dbReference type="NCBI Taxonomy" id="872965"/>
    <lineage>
        <taxon>Bacteria</taxon>
        <taxon>Bacillati</taxon>
        <taxon>Chloroflexota</taxon>
        <taxon>Ardenticatenia</taxon>
        <taxon>Ardenticatenales</taxon>
        <taxon>Ardenticatenaceae</taxon>
        <taxon>Ardenticatena</taxon>
    </lineage>
</organism>
<evidence type="ECO:0000256" key="1">
    <source>
        <dbReference type="SAM" id="Coils"/>
    </source>
</evidence>
<evidence type="ECO:0008006" key="6">
    <source>
        <dbReference type="Google" id="ProtNLM"/>
    </source>
</evidence>
<comment type="caution">
    <text evidence="2">The sequence shown here is derived from an EMBL/GenBank/DDBJ whole genome shotgun (WGS) entry which is preliminary data.</text>
</comment>
<reference evidence="2 4" key="1">
    <citation type="journal article" date="2015" name="Genome Announc.">
        <title>Draft Genome Sequence of a Heterotrophic Facultative Anaerobic Thermophilic Bacterium, Ardenticatena maritima Strain 110ST.</title>
        <authorList>
            <person name="Kawaichi S."/>
            <person name="Yoshida T."/>
            <person name="Sako Y."/>
            <person name="Nakamura R."/>
        </authorList>
    </citation>
    <scope>NUCLEOTIDE SEQUENCE [LARGE SCALE GENOMIC DNA]</scope>
    <source>
        <strain evidence="2 4">110S</strain>
    </source>
</reference>
<keyword evidence="1" id="KW-0175">Coiled coil</keyword>
<evidence type="ECO:0000313" key="5">
    <source>
        <dbReference type="Proteomes" id="UP000050502"/>
    </source>
</evidence>
<dbReference type="InParanoid" id="A0A0M9UBX8"/>
<gene>
    <name evidence="2" type="ORF">ARMA_0751</name>
    <name evidence="3" type="ORF">SE16_12540</name>
</gene>
<dbReference type="OrthoDB" id="156387at2"/>
<dbReference type="EMBL" id="BBZA01000048">
    <property type="protein sequence ID" value="GAP62328.1"/>
    <property type="molecule type" value="Genomic_DNA"/>
</dbReference>
<evidence type="ECO:0000313" key="2">
    <source>
        <dbReference type="EMBL" id="GAP62328.1"/>
    </source>
</evidence>
<keyword evidence="4" id="KW-1185">Reference proteome</keyword>
<name>A0A0M9UBX8_9CHLR</name>
<protein>
    <recommendedName>
        <fullName evidence="6">DUF3090 domain-containing protein</fullName>
    </recommendedName>
</protein>
<dbReference type="EMBL" id="LGKN01000006">
    <property type="protein sequence ID" value="KPL87308.1"/>
    <property type="molecule type" value="Genomic_DNA"/>
</dbReference>
<sequence length="173" mass="18942">MGEVYELGPVEHITVGTVGEPGQRVFFLQGSDSGQTISLIIEKEQAQALANAIEQLLEELEEERELPPAIADDIPQEALTLRQPVNALFRVAQMGLGYDPERDLVVIAAQELTFDDTEEPSLVRFWATRTQLAALARHARAVVAAGRPICPLCGRPIDPEGHFCPRSNGHAHD</sequence>
<accession>A0A0M9UBX8</accession>
<evidence type="ECO:0000313" key="4">
    <source>
        <dbReference type="Proteomes" id="UP000037784"/>
    </source>
</evidence>
<proteinExistence type="predicted"/>
<reference evidence="4" key="3">
    <citation type="submission" date="2015-08" db="EMBL/GenBank/DDBJ databases">
        <title>Draft Genome Sequence of a Heterotrophic Facultative Anaerobic Bacterium Ardenticatena maritima Strain 110S.</title>
        <authorList>
            <person name="Kawaichi S."/>
            <person name="Yoshida T."/>
            <person name="Sako Y."/>
            <person name="Nakamura R."/>
        </authorList>
    </citation>
    <scope>NUCLEOTIDE SEQUENCE [LARGE SCALE GENOMIC DNA]</scope>
    <source>
        <strain evidence="4">110S</strain>
    </source>
</reference>
<dbReference type="Pfam" id="PF11290">
    <property type="entry name" value="DUF3090"/>
    <property type="match status" value="1"/>
</dbReference>
<feature type="coiled-coil region" evidence="1">
    <location>
        <begin position="39"/>
        <end position="66"/>
    </location>
</feature>
<dbReference type="Proteomes" id="UP000037784">
    <property type="component" value="Unassembled WGS sequence"/>
</dbReference>